<dbReference type="EMBL" id="JNBS01002314">
    <property type="protein sequence ID" value="OQR92601.1"/>
    <property type="molecule type" value="Genomic_DNA"/>
</dbReference>
<organism evidence="1 2">
    <name type="scientific">Thraustotheca clavata</name>
    <dbReference type="NCBI Taxonomy" id="74557"/>
    <lineage>
        <taxon>Eukaryota</taxon>
        <taxon>Sar</taxon>
        <taxon>Stramenopiles</taxon>
        <taxon>Oomycota</taxon>
        <taxon>Saprolegniomycetes</taxon>
        <taxon>Saprolegniales</taxon>
        <taxon>Achlyaceae</taxon>
        <taxon>Thraustotheca</taxon>
    </lineage>
</organism>
<dbReference type="Proteomes" id="UP000243217">
    <property type="component" value="Unassembled WGS sequence"/>
</dbReference>
<name>A0A1V9Z3S3_9STRA</name>
<accession>A0A1V9Z3S3</accession>
<keyword evidence="2" id="KW-1185">Reference proteome</keyword>
<evidence type="ECO:0000313" key="1">
    <source>
        <dbReference type="EMBL" id="OQR92601.1"/>
    </source>
</evidence>
<dbReference type="AlphaFoldDB" id="A0A1V9Z3S3"/>
<reference evidence="1 2" key="1">
    <citation type="journal article" date="2014" name="Genome Biol. Evol.">
        <title>The secreted proteins of Achlya hypogyna and Thraustotheca clavata identify the ancestral oomycete secretome and reveal gene acquisitions by horizontal gene transfer.</title>
        <authorList>
            <person name="Misner I."/>
            <person name="Blouin N."/>
            <person name="Leonard G."/>
            <person name="Richards T.A."/>
            <person name="Lane C.E."/>
        </authorList>
    </citation>
    <scope>NUCLEOTIDE SEQUENCE [LARGE SCALE GENOMIC DNA]</scope>
    <source>
        <strain evidence="1 2">ATCC 34112</strain>
    </source>
</reference>
<gene>
    <name evidence="1" type="ORF">THRCLA_22373</name>
</gene>
<sequence length="71" mass="7918">MTDRTMEYGASFAMLAMEGEDNYMEPLMIYEHAEAHDLCSDSEDALYAAALIAAFSTPQVKIAPEPMYSFL</sequence>
<evidence type="ECO:0000313" key="2">
    <source>
        <dbReference type="Proteomes" id="UP000243217"/>
    </source>
</evidence>
<comment type="caution">
    <text evidence="1">The sequence shown here is derived from an EMBL/GenBank/DDBJ whole genome shotgun (WGS) entry which is preliminary data.</text>
</comment>
<proteinExistence type="predicted"/>
<protein>
    <submittedName>
        <fullName evidence="1">Uncharacterized protein</fullName>
    </submittedName>
</protein>